<evidence type="ECO:0000256" key="2">
    <source>
        <dbReference type="ARBA" id="ARBA00022833"/>
    </source>
</evidence>
<keyword evidence="1" id="KW-0479">Metal-binding</keyword>
<proteinExistence type="predicted"/>
<dbReference type="GO" id="GO:0008270">
    <property type="term" value="F:zinc ion binding"/>
    <property type="evidence" value="ECO:0007669"/>
    <property type="project" value="InterPro"/>
</dbReference>
<gene>
    <name evidence="4" type="ORF">C8D92_10218</name>
</gene>
<evidence type="ECO:0000313" key="5">
    <source>
        <dbReference type="Proteomes" id="UP000245887"/>
    </source>
</evidence>
<name>A0A2U1CYX0_9GAMM</name>
<dbReference type="PANTHER" id="PTHR11079:SF179">
    <property type="entry name" value="TRNA(ADENINE(34)) DEAMINASE, CHLOROPLASTIC"/>
    <property type="match status" value="1"/>
</dbReference>
<dbReference type="GO" id="GO:0016787">
    <property type="term" value="F:hydrolase activity"/>
    <property type="evidence" value="ECO:0007669"/>
    <property type="project" value="InterPro"/>
</dbReference>
<dbReference type="PROSITE" id="PS00903">
    <property type="entry name" value="CYT_DCMP_DEAMINASES_1"/>
    <property type="match status" value="1"/>
</dbReference>
<dbReference type="InterPro" id="IPR016193">
    <property type="entry name" value="Cytidine_deaminase-like"/>
</dbReference>
<dbReference type="PROSITE" id="PS51747">
    <property type="entry name" value="CYT_DCMP_DEAMINASES_2"/>
    <property type="match status" value="1"/>
</dbReference>
<dbReference type="CDD" id="cd01285">
    <property type="entry name" value="nucleoside_deaminase"/>
    <property type="match status" value="1"/>
</dbReference>
<organism evidence="4 5">
    <name type="scientific">Tamilnaduibacter salinus</name>
    <dbReference type="NCBI Taxonomy" id="1484056"/>
    <lineage>
        <taxon>Bacteria</taxon>
        <taxon>Pseudomonadati</taxon>
        <taxon>Pseudomonadota</taxon>
        <taxon>Gammaproteobacteria</taxon>
        <taxon>Pseudomonadales</taxon>
        <taxon>Marinobacteraceae</taxon>
        <taxon>Tamilnaduibacter</taxon>
    </lineage>
</organism>
<accession>A0A2U1CYX0</accession>
<dbReference type="PANTHER" id="PTHR11079">
    <property type="entry name" value="CYTOSINE DEAMINASE FAMILY MEMBER"/>
    <property type="match status" value="1"/>
</dbReference>
<dbReference type="Proteomes" id="UP000245887">
    <property type="component" value="Unassembled WGS sequence"/>
</dbReference>
<feature type="domain" description="CMP/dCMP-type deaminase" evidence="3">
    <location>
        <begin position="51"/>
        <end position="167"/>
    </location>
</feature>
<dbReference type="Pfam" id="PF00383">
    <property type="entry name" value="dCMP_cyt_deam_1"/>
    <property type="match status" value="1"/>
</dbReference>
<evidence type="ECO:0000313" key="4">
    <source>
        <dbReference type="EMBL" id="PVY77986.1"/>
    </source>
</evidence>
<protein>
    <submittedName>
        <fullName evidence="4">Cytosine deaminase</fullName>
    </submittedName>
</protein>
<dbReference type="SUPFAM" id="SSF53927">
    <property type="entry name" value="Cytidine deaminase-like"/>
    <property type="match status" value="1"/>
</dbReference>
<keyword evidence="2" id="KW-0862">Zinc</keyword>
<dbReference type="InterPro" id="IPR016192">
    <property type="entry name" value="APOBEC/CMP_deaminase_Zn-bd"/>
</dbReference>
<dbReference type="EMBL" id="QEKQ01000002">
    <property type="protein sequence ID" value="PVY77986.1"/>
    <property type="molecule type" value="Genomic_DNA"/>
</dbReference>
<evidence type="ECO:0000259" key="3">
    <source>
        <dbReference type="PROSITE" id="PS51747"/>
    </source>
</evidence>
<comment type="caution">
    <text evidence="4">The sequence shown here is derived from an EMBL/GenBank/DDBJ whole genome shotgun (WGS) entry which is preliminary data.</text>
</comment>
<evidence type="ECO:0000256" key="1">
    <source>
        <dbReference type="ARBA" id="ARBA00022723"/>
    </source>
</evidence>
<dbReference type="Gene3D" id="3.40.140.10">
    <property type="entry name" value="Cytidine Deaminase, domain 2"/>
    <property type="match status" value="1"/>
</dbReference>
<dbReference type="AlphaFoldDB" id="A0A2U1CYX0"/>
<sequence length="200" mass="21993">MWRSRCEIRTDAMMPLLNAHTDITEQALNAIAHMPTRSLPVLMDDDFAGRLTDAEVMRIAVLLARKSYDEGGCPIGAVIVDNATRRIVGKGHNTLVQESHPYNHGETSAIRDAGRIDFSATTLYTSLSPCDVCATLLYMRGFSRVVVGDVTTASGNEALLREKGVAVDILEDPTGIDLYARFRLEKPDQDLEDWKGLSAL</sequence>
<dbReference type="InterPro" id="IPR002125">
    <property type="entry name" value="CMP_dCMP_dom"/>
</dbReference>
<reference evidence="4 5" key="1">
    <citation type="submission" date="2018-04" db="EMBL/GenBank/DDBJ databases">
        <title>Genomic Encyclopedia of Type Strains, Phase IV (KMG-IV): sequencing the most valuable type-strain genomes for metagenomic binning, comparative biology and taxonomic classification.</title>
        <authorList>
            <person name="Goeker M."/>
        </authorList>
    </citation>
    <scope>NUCLEOTIDE SEQUENCE [LARGE SCALE GENOMIC DNA]</scope>
    <source>
        <strain evidence="4 5">DSM 28688</strain>
    </source>
</reference>